<organism evidence="1 2">
    <name type="scientific">Mucuna pruriens</name>
    <name type="common">Velvet bean</name>
    <name type="synonym">Dolichos pruriens</name>
    <dbReference type="NCBI Taxonomy" id="157652"/>
    <lineage>
        <taxon>Eukaryota</taxon>
        <taxon>Viridiplantae</taxon>
        <taxon>Streptophyta</taxon>
        <taxon>Embryophyta</taxon>
        <taxon>Tracheophyta</taxon>
        <taxon>Spermatophyta</taxon>
        <taxon>Magnoliopsida</taxon>
        <taxon>eudicotyledons</taxon>
        <taxon>Gunneridae</taxon>
        <taxon>Pentapetalae</taxon>
        <taxon>rosids</taxon>
        <taxon>fabids</taxon>
        <taxon>Fabales</taxon>
        <taxon>Fabaceae</taxon>
        <taxon>Papilionoideae</taxon>
        <taxon>50 kb inversion clade</taxon>
        <taxon>NPAAA clade</taxon>
        <taxon>indigoferoid/millettioid clade</taxon>
        <taxon>Phaseoleae</taxon>
        <taxon>Mucuna</taxon>
    </lineage>
</organism>
<accession>A0A371EGE4</accession>
<proteinExistence type="predicted"/>
<protein>
    <submittedName>
        <fullName evidence="1">Uncharacterized protein</fullName>
    </submittedName>
</protein>
<feature type="non-terminal residue" evidence="1">
    <location>
        <position position="50"/>
    </location>
</feature>
<name>A0A371EGE4_MUCPR</name>
<dbReference type="Proteomes" id="UP000257109">
    <property type="component" value="Unassembled WGS sequence"/>
</dbReference>
<dbReference type="AlphaFoldDB" id="A0A371EGE4"/>
<evidence type="ECO:0000313" key="2">
    <source>
        <dbReference type="Proteomes" id="UP000257109"/>
    </source>
</evidence>
<keyword evidence="2" id="KW-1185">Reference proteome</keyword>
<reference evidence="1" key="1">
    <citation type="submission" date="2018-05" db="EMBL/GenBank/DDBJ databases">
        <title>Draft genome of Mucuna pruriens seed.</title>
        <authorList>
            <person name="Nnadi N.E."/>
            <person name="Vos R."/>
            <person name="Hasami M.H."/>
            <person name="Devisetty U.K."/>
            <person name="Aguiy J.C."/>
        </authorList>
    </citation>
    <scope>NUCLEOTIDE SEQUENCE [LARGE SCALE GENOMIC DNA]</scope>
    <source>
        <strain evidence="1">JCA_2017</strain>
    </source>
</reference>
<dbReference type="EMBL" id="QJKJ01014087">
    <property type="protein sequence ID" value="RDX65044.1"/>
    <property type="molecule type" value="Genomic_DNA"/>
</dbReference>
<sequence length="50" mass="5871">MGVPKKNIIVEYGKFRVGFKVRNTNKVKIIERTFGIWKNKLAILQHVEQT</sequence>
<evidence type="ECO:0000313" key="1">
    <source>
        <dbReference type="EMBL" id="RDX65044.1"/>
    </source>
</evidence>
<comment type="caution">
    <text evidence="1">The sequence shown here is derived from an EMBL/GenBank/DDBJ whole genome shotgun (WGS) entry which is preliminary data.</text>
</comment>
<gene>
    <name evidence="1" type="ORF">CR513_56332</name>
</gene>